<keyword evidence="5" id="KW-0433">Leucine-rich repeat</keyword>
<organism evidence="16 17">
    <name type="scientific">Vanilla planifolia</name>
    <name type="common">Vanilla</name>
    <dbReference type="NCBI Taxonomy" id="51239"/>
    <lineage>
        <taxon>Eukaryota</taxon>
        <taxon>Viridiplantae</taxon>
        <taxon>Streptophyta</taxon>
        <taxon>Embryophyta</taxon>
        <taxon>Tracheophyta</taxon>
        <taxon>Spermatophyta</taxon>
        <taxon>Magnoliopsida</taxon>
        <taxon>Liliopsida</taxon>
        <taxon>Asparagales</taxon>
        <taxon>Orchidaceae</taxon>
        <taxon>Vanilloideae</taxon>
        <taxon>Vanilleae</taxon>
        <taxon>Vanilla</taxon>
    </lineage>
</organism>
<dbReference type="Pfam" id="PF00560">
    <property type="entry name" value="LRR_1"/>
    <property type="match status" value="5"/>
</dbReference>
<dbReference type="Proteomes" id="UP000636800">
    <property type="component" value="Chromosome 13"/>
</dbReference>
<keyword evidence="4" id="KW-0723">Serine/threonine-protein kinase</keyword>
<comment type="caution">
    <text evidence="16">The sequence shown here is derived from an EMBL/GenBank/DDBJ whole genome shotgun (WGS) entry which is preliminary data.</text>
</comment>
<keyword evidence="9" id="KW-1133">Transmembrane helix</keyword>
<evidence type="ECO:0000256" key="13">
    <source>
        <dbReference type="ARBA" id="ARBA00047899"/>
    </source>
</evidence>
<evidence type="ECO:0000256" key="7">
    <source>
        <dbReference type="ARBA" id="ARBA00022729"/>
    </source>
</evidence>
<evidence type="ECO:0000256" key="2">
    <source>
        <dbReference type="ARBA" id="ARBA00012513"/>
    </source>
</evidence>
<dbReference type="InterPro" id="IPR001611">
    <property type="entry name" value="Leu-rich_rpt"/>
</dbReference>
<evidence type="ECO:0000256" key="14">
    <source>
        <dbReference type="ARBA" id="ARBA00048679"/>
    </source>
</evidence>
<feature type="domain" description="Leucine-rich repeat-containing N-terminal plant-type" evidence="15">
    <location>
        <begin position="2"/>
        <end position="26"/>
    </location>
</feature>
<sequence>MDPKGVLQNWVEGSKAPCGWNGVFCSAAGGQVQALNLSNMGLVGRLNIDWLMALPELRQLDLHGNFFYGNLSYGGIGNSSASISCGLEMVDLSSNNLSETISSSFLVSCPNLSFLNLSRNSISNGVFPFGASLRTLDVSRNKISDDGLLSYSLSSCGGLRYLNLSDNKFAGKLRPLSTSCTELAVLDLSVNSISGEIPANFFSAVPMSLVQLNLSHNNLSGDLFDFNFVGCGNITYLDISNNGLRGIGLPASLASCRQLEFSRLRRQ</sequence>
<comment type="catalytic activity">
    <reaction evidence="13">
        <text>L-threonyl-[protein] + ATP = O-phospho-L-threonyl-[protein] + ADP + H(+)</text>
        <dbReference type="Rhea" id="RHEA:46608"/>
        <dbReference type="Rhea" id="RHEA-COMP:11060"/>
        <dbReference type="Rhea" id="RHEA-COMP:11605"/>
        <dbReference type="ChEBI" id="CHEBI:15378"/>
        <dbReference type="ChEBI" id="CHEBI:30013"/>
        <dbReference type="ChEBI" id="CHEBI:30616"/>
        <dbReference type="ChEBI" id="CHEBI:61977"/>
        <dbReference type="ChEBI" id="CHEBI:456216"/>
        <dbReference type="EC" id="2.7.11.1"/>
    </reaction>
</comment>
<dbReference type="SUPFAM" id="SSF52058">
    <property type="entry name" value="L domain-like"/>
    <property type="match status" value="1"/>
</dbReference>
<dbReference type="Gene3D" id="3.80.10.10">
    <property type="entry name" value="Ribonuclease Inhibitor"/>
    <property type="match status" value="2"/>
</dbReference>
<evidence type="ECO:0000256" key="5">
    <source>
        <dbReference type="ARBA" id="ARBA00022614"/>
    </source>
</evidence>
<dbReference type="GO" id="GO:0004674">
    <property type="term" value="F:protein serine/threonine kinase activity"/>
    <property type="evidence" value="ECO:0007669"/>
    <property type="project" value="UniProtKB-KW"/>
</dbReference>
<dbReference type="EMBL" id="JADCNL010000013">
    <property type="protein sequence ID" value="KAG0454481.1"/>
    <property type="molecule type" value="Genomic_DNA"/>
</dbReference>
<dbReference type="OrthoDB" id="371463at2759"/>
<dbReference type="InterPro" id="IPR032675">
    <property type="entry name" value="LRR_dom_sf"/>
</dbReference>
<evidence type="ECO:0000259" key="15">
    <source>
        <dbReference type="Pfam" id="PF08263"/>
    </source>
</evidence>
<keyword evidence="4" id="KW-0808">Transferase</keyword>
<dbReference type="InterPro" id="IPR013210">
    <property type="entry name" value="LRR_N_plant-typ"/>
</dbReference>
<dbReference type="PANTHER" id="PTHR27000:SF800">
    <property type="entry name" value="OS11G0197000 PROTEIN"/>
    <property type="match status" value="1"/>
</dbReference>
<dbReference type="GO" id="GO:0005886">
    <property type="term" value="C:plasma membrane"/>
    <property type="evidence" value="ECO:0007669"/>
    <property type="project" value="UniProtKB-SubCell"/>
</dbReference>
<protein>
    <recommendedName>
        <fullName evidence="2">non-specific serine/threonine protein kinase</fullName>
        <ecNumber evidence="2">2.7.11.1</ecNumber>
    </recommendedName>
</protein>
<evidence type="ECO:0000256" key="11">
    <source>
        <dbReference type="ARBA" id="ARBA00023170"/>
    </source>
</evidence>
<evidence type="ECO:0000256" key="10">
    <source>
        <dbReference type="ARBA" id="ARBA00023136"/>
    </source>
</evidence>
<comment type="catalytic activity">
    <reaction evidence="14">
        <text>L-seryl-[protein] + ATP = O-phospho-L-seryl-[protein] + ADP + H(+)</text>
        <dbReference type="Rhea" id="RHEA:17989"/>
        <dbReference type="Rhea" id="RHEA-COMP:9863"/>
        <dbReference type="Rhea" id="RHEA-COMP:11604"/>
        <dbReference type="ChEBI" id="CHEBI:15378"/>
        <dbReference type="ChEBI" id="CHEBI:29999"/>
        <dbReference type="ChEBI" id="CHEBI:30616"/>
        <dbReference type="ChEBI" id="CHEBI:83421"/>
        <dbReference type="ChEBI" id="CHEBI:456216"/>
        <dbReference type="EC" id="2.7.11.1"/>
    </reaction>
</comment>
<dbReference type="Pfam" id="PF13516">
    <property type="entry name" value="LRR_6"/>
    <property type="match status" value="1"/>
</dbReference>
<gene>
    <name evidence="16" type="ORF">HPP92_023773</name>
</gene>
<keyword evidence="11" id="KW-0675">Receptor</keyword>
<name>A0A835UCN7_VANPL</name>
<evidence type="ECO:0000313" key="16">
    <source>
        <dbReference type="EMBL" id="KAG0454481.1"/>
    </source>
</evidence>
<accession>A0A835UCN7</accession>
<reference evidence="16 17" key="1">
    <citation type="journal article" date="2020" name="Nat. Food">
        <title>A phased Vanilla planifolia genome enables genetic improvement of flavour and production.</title>
        <authorList>
            <person name="Hasing T."/>
            <person name="Tang H."/>
            <person name="Brym M."/>
            <person name="Khazi F."/>
            <person name="Huang T."/>
            <person name="Chambers A.H."/>
        </authorList>
    </citation>
    <scope>NUCLEOTIDE SEQUENCE [LARGE SCALE GENOMIC DNA]</scope>
    <source>
        <tissue evidence="16">Leaf</tissue>
    </source>
</reference>
<keyword evidence="17" id="KW-1185">Reference proteome</keyword>
<dbReference type="EC" id="2.7.11.1" evidence="2"/>
<keyword evidence="7" id="KW-0732">Signal</keyword>
<keyword evidence="3" id="KW-1003">Cell membrane</keyword>
<dbReference type="Pfam" id="PF08263">
    <property type="entry name" value="LRRNT_2"/>
    <property type="match status" value="1"/>
</dbReference>
<evidence type="ECO:0000256" key="4">
    <source>
        <dbReference type="ARBA" id="ARBA00022527"/>
    </source>
</evidence>
<keyword evidence="4" id="KW-0418">Kinase</keyword>
<dbReference type="AlphaFoldDB" id="A0A835UCN7"/>
<evidence type="ECO:0000256" key="8">
    <source>
        <dbReference type="ARBA" id="ARBA00022737"/>
    </source>
</evidence>
<keyword evidence="10" id="KW-0472">Membrane</keyword>
<evidence type="ECO:0000256" key="12">
    <source>
        <dbReference type="ARBA" id="ARBA00023180"/>
    </source>
</evidence>
<evidence type="ECO:0000256" key="9">
    <source>
        <dbReference type="ARBA" id="ARBA00022989"/>
    </source>
</evidence>
<keyword evidence="8" id="KW-0677">Repeat</keyword>
<evidence type="ECO:0000256" key="6">
    <source>
        <dbReference type="ARBA" id="ARBA00022692"/>
    </source>
</evidence>
<proteinExistence type="predicted"/>
<keyword evidence="6" id="KW-0812">Transmembrane</keyword>
<evidence type="ECO:0000313" key="17">
    <source>
        <dbReference type="Proteomes" id="UP000636800"/>
    </source>
</evidence>
<keyword evidence="12" id="KW-0325">Glycoprotein</keyword>
<comment type="subcellular location">
    <subcellularLocation>
        <location evidence="1">Cell membrane</location>
        <topology evidence="1">Single-pass type I membrane protein</topology>
    </subcellularLocation>
</comment>
<evidence type="ECO:0000256" key="1">
    <source>
        <dbReference type="ARBA" id="ARBA00004251"/>
    </source>
</evidence>
<dbReference type="PANTHER" id="PTHR27000">
    <property type="entry name" value="LEUCINE-RICH REPEAT RECEPTOR-LIKE PROTEIN KINASE FAMILY PROTEIN-RELATED"/>
    <property type="match status" value="1"/>
</dbReference>
<evidence type="ECO:0000256" key="3">
    <source>
        <dbReference type="ARBA" id="ARBA00022475"/>
    </source>
</evidence>